<feature type="non-terminal residue" evidence="2">
    <location>
        <position position="33"/>
    </location>
</feature>
<feature type="compositionally biased region" description="Basic and acidic residues" evidence="1">
    <location>
        <begin position="1"/>
        <end position="14"/>
    </location>
</feature>
<dbReference type="EMBL" id="CAJOBB010020126">
    <property type="protein sequence ID" value="CAF4364914.1"/>
    <property type="molecule type" value="Genomic_DNA"/>
</dbReference>
<sequence>MERNNDQPEDHLDSSADELSSSIKKQLSFRDDI</sequence>
<evidence type="ECO:0000256" key="1">
    <source>
        <dbReference type="SAM" id="MobiDB-lite"/>
    </source>
</evidence>
<accession>A0A820M0A7</accession>
<protein>
    <submittedName>
        <fullName evidence="2">Uncharacterized protein</fullName>
    </submittedName>
</protein>
<feature type="region of interest" description="Disordered" evidence="1">
    <location>
        <begin position="1"/>
        <end position="33"/>
    </location>
</feature>
<comment type="caution">
    <text evidence="2">The sequence shown here is derived from an EMBL/GenBank/DDBJ whole genome shotgun (WGS) entry which is preliminary data.</text>
</comment>
<evidence type="ECO:0000313" key="2">
    <source>
        <dbReference type="EMBL" id="CAF4364914.1"/>
    </source>
</evidence>
<dbReference type="Proteomes" id="UP000663868">
    <property type="component" value="Unassembled WGS sequence"/>
</dbReference>
<evidence type="ECO:0000313" key="3">
    <source>
        <dbReference type="Proteomes" id="UP000663868"/>
    </source>
</evidence>
<gene>
    <name evidence="2" type="ORF">KXQ929_LOCUS49027</name>
</gene>
<reference evidence="2" key="1">
    <citation type="submission" date="2021-02" db="EMBL/GenBank/DDBJ databases">
        <authorList>
            <person name="Nowell W R."/>
        </authorList>
    </citation>
    <scope>NUCLEOTIDE SEQUENCE</scope>
</reference>
<dbReference type="AlphaFoldDB" id="A0A820M0A7"/>
<organism evidence="2 3">
    <name type="scientific">Adineta steineri</name>
    <dbReference type="NCBI Taxonomy" id="433720"/>
    <lineage>
        <taxon>Eukaryota</taxon>
        <taxon>Metazoa</taxon>
        <taxon>Spiralia</taxon>
        <taxon>Gnathifera</taxon>
        <taxon>Rotifera</taxon>
        <taxon>Eurotatoria</taxon>
        <taxon>Bdelloidea</taxon>
        <taxon>Adinetida</taxon>
        <taxon>Adinetidae</taxon>
        <taxon>Adineta</taxon>
    </lineage>
</organism>
<name>A0A820M0A7_9BILA</name>
<proteinExistence type="predicted"/>